<reference evidence="1 2" key="1">
    <citation type="submission" date="2019-09" db="EMBL/GenBank/DDBJ databases">
        <title>Draft genome sequence of Bacillus sp. JC-7.</title>
        <authorList>
            <person name="Tanaka N."/>
            <person name="Shiwa Y."/>
            <person name="Fujita N."/>
            <person name="Tanasupawat S."/>
        </authorList>
    </citation>
    <scope>NUCLEOTIDE SEQUENCE [LARGE SCALE GENOMIC DNA]</scope>
    <source>
        <strain evidence="1 2">JC-7</strain>
    </source>
</reference>
<keyword evidence="2" id="KW-1185">Reference proteome</keyword>
<dbReference type="AlphaFoldDB" id="A0A5J4JEQ1"/>
<dbReference type="EMBL" id="BKZQ01000002">
    <property type="protein sequence ID" value="GER68930.1"/>
    <property type="molecule type" value="Genomic_DNA"/>
</dbReference>
<gene>
    <name evidence="1" type="ORF">BpJC7_02330</name>
</gene>
<name>A0A5J4JEQ1_9BACI</name>
<organism evidence="1 2">
    <name type="scientific">Weizmannia acidilactici</name>
    <dbReference type="NCBI Taxonomy" id="2607726"/>
    <lineage>
        <taxon>Bacteria</taxon>
        <taxon>Bacillati</taxon>
        <taxon>Bacillota</taxon>
        <taxon>Bacilli</taxon>
        <taxon>Bacillales</taxon>
        <taxon>Bacillaceae</taxon>
        <taxon>Heyndrickxia</taxon>
    </lineage>
</organism>
<sequence length="73" mass="8046">MMFLPARILRKAHNASGMPSVLSMPDGQNGVSEKASAHPAQTGWYALSRKKCVFNNAYMPIKAKILVIVWLMA</sequence>
<proteinExistence type="predicted"/>
<protein>
    <submittedName>
        <fullName evidence="1">Uncharacterized protein</fullName>
    </submittedName>
</protein>
<comment type="caution">
    <text evidence="1">The sequence shown here is derived from an EMBL/GenBank/DDBJ whole genome shotgun (WGS) entry which is preliminary data.</text>
</comment>
<dbReference type="Proteomes" id="UP000391919">
    <property type="component" value="Unassembled WGS sequence"/>
</dbReference>
<accession>A0A5J4JEQ1</accession>
<evidence type="ECO:0000313" key="1">
    <source>
        <dbReference type="EMBL" id="GER68930.1"/>
    </source>
</evidence>
<evidence type="ECO:0000313" key="2">
    <source>
        <dbReference type="Proteomes" id="UP000391919"/>
    </source>
</evidence>